<keyword evidence="10" id="KW-1185">Reference proteome</keyword>
<dbReference type="PANTHER" id="PTHR30472:SF27">
    <property type="entry name" value="PETROBACTIN IMPORT SYSTEM PERMEASE PROTEIN YCLN"/>
    <property type="match status" value="1"/>
</dbReference>
<proteinExistence type="inferred from homology"/>
<evidence type="ECO:0000313" key="10">
    <source>
        <dbReference type="Proteomes" id="UP001621714"/>
    </source>
</evidence>
<evidence type="ECO:0000256" key="7">
    <source>
        <dbReference type="ARBA" id="ARBA00023136"/>
    </source>
</evidence>
<dbReference type="InterPro" id="IPR037294">
    <property type="entry name" value="ABC_BtuC-like"/>
</dbReference>
<gene>
    <name evidence="9" type="ORF">V6U78_06405</name>
</gene>
<evidence type="ECO:0000256" key="2">
    <source>
        <dbReference type="ARBA" id="ARBA00007935"/>
    </source>
</evidence>
<reference evidence="9 10" key="1">
    <citation type="submission" date="2024-02" db="EMBL/GenBank/DDBJ databases">
        <title>Marinospirillum sp. MEB 164 isolated from Lonar lake sediment.</title>
        <authorList>
            <person name="Joshi A."/>
            <person name="Thite S."/>
        </authorList>
    </citation>
    <scope>NUCLEOTIDE SEQUENCE [LARGE SCALE GENOMIC DNA]</scope>
    <source>
        <strain evidence="9 10">MEB164</strain>
    </source>
</reference>
<keyword evidence="5 8" id="KW-0812">Transmembrane</keyword>
<comment type="subcellular location">
    <subcellularLocation>
        <location evidence="1">Cell membrane</location>
        <topology evidence="1">Multi-pass membrane protein</topology>
    </subcellularLocation>
</comment>
<comment type="caution">
    <text evidence="9">The sequence shown here is derived from an EMBL/GenBank/DDBJ whole genome shotgun (WGS) entry which is preliminary data.</text>
</comment>
<name>A0ABW8PWJ0_9GAMM</name>
<evidence type="ECO:0000256" key="4">
    <source>
        <dbReference type="ARBA" id="ARBA00022475"/>
    </source>
</evidence>
<feature type="transmembrane region" description="Helical" evidence="8">
    <location>
        <begin position="241"/>
        <end position="259"/>
    </location>
</feature>
<organism evidence="9 10">
    <name type="scientific">Marinospirillum alkalitolerans</name>
    <dbReference type="NCBI Taxonomy" id="3123374"/>
    <lineage>
        <taxon>Bacteria</taxon>
        <taxon>Pseudomonadati</taxon>
        <taxon>Pseudomonadota</taxon>
        <taxon>Gammaproteobacteria</taxon>
        <taxon>Oceanospirillales</taxon>
        <taxon>Oceanospirillaceae</taxon>
        <taxon>Marinospirillum</taxon>
    </lineage>
</organism>
<feature type="transmembrane region" description="Helical" evidence="8">
    <location>
        <begin position="133"/>
        <end position="159"/>
    </location>
</feature>
<evidence type="ECO:0000256" key="1">
    <source>
        <dbReference type="ARBA" id="ARBA00004651"/>
    </source>
</evidence>
<keyword evidence="3" id="KW-0813">Transport</keyword>
<dbReference type="CDD" id="cd06550">
    <property type="entry name" value="TM_ABC_iron-siderophores_like"/>
    <property type="match status" value="1"/>
</dbReference>
<keyword evidence="6 8" id="KW-1133">Transmembrane helix</keyword>
<dbReference type="PANTHER" id="PTHR30472">
    <property type="entry name" value="FERRIC ENTEROBACTIN TRANSPORT SYSTEM PERMEASE PROTEIN"/>
    <property type="match status" value="1"/>
</dbReference>
<feature type="transmembrane region" description="Helical" evidence="8">
    <location>
        <begin position="179"/>
        <end position="198"/>
    </location>
</feature>
<feature type="transmembrane region" description="Helical" evidence="8">
    <location>
        <begin position="293"/>
        <end position="312"/>
    </location>
</feature>
<feature type="transmembrane region" description="Helical" evidence="8">
    <location>
        <begin position="266"/>
        <end position="287"/>
    </location>
</feature>
<keyword evidence="7 8" id="KW-0472">Membrane</keyword>
<accession>A0ABW8PWJ0</accession>
<dbReference type="Gene3D" id="1.10.3470.10">
    <property type="entry name" value="ABC transporter involved in vitamin B12 uptake, BtuC"/>
    <property type="match status" value="1"/>
</dbReference>
<dbReference type="EMBL" id="JBANFI010000003">
    <property type="protein sequence ID" value="MFK7160665.1"/>
    <property type="molecule type" value="Genomic_DNA"/>
</dbReference>
<dbReference type="RefSeq" id="WP_405338592.1">
    <property type="nucleotide sequence ID" value="NZ_JBANFI010000003.1"/>
</dbReference>
<comment type="similarity">
    <text evidence="2">Belongs to the binding-protein-dependent transport system permease family. FecCD subfamily.</text>
</comment>
<evidence type="ECO:0000256" key="3">
    <source>
        <dbReference type="ARBA" id="ARBA00022448"/>
    </source>
</evidence>
<evidence type="ECO:0000256" key="5">
    <source>
        <dbReference type="ARBA" id="ARBA00022692"/>
    </source>
</evidence>
<keyword evidence="4" id="KW-1003">Cell membrane</keyword>
<evidence type="ECO:0000313" key="9">
    <source>
        <dbReference type="EMBL" id="MFK7160665.1"/>
    </source>
</evidence>
<protein>
    <submittedName>
        <fullName evidence="9">Iron chelate uptake ABC transporter family permease subunit</fullName>
    </submittedName>
</protein>
<feature type="transmembrane region" description="Helical" evidence="8">
    <location>
        <begin position="105"/>
        <end position="126"/>
    </location>
</feature>
<evidence type="ECO:0000256" key="6">
    <source>
        <dbReference type="ARBA" id="ARBA00022989"/>
    </source>
</evidence>
<sequence>MSRSAFFLLLGCLGLLLLALFSLFVGVMDLSWRQDAQQAWHLLFTSRLPRTLAVMLTGMSLAIAGMVMQLLARNRFVEPSTTGTLESALLGLLVVALLAPEMGMMARMLVATGFALVGSLIFMLLLRQLPLRSVVMVPLVGIMFSSVVAAITTFLAYRFNLLQSLANWSNGDFSAVLRGRYELLWLTLVCSVVIYLYADRFTLAGMGKSFTVSLGMNYQAVLFLGLFLVSMIAALTVTTAGMIPFLGLVVPNVVSLLMGDHLRQSLPWVALTGAAFMLACDLLSRLLRYPYEVPVGTVVGVIGSLFFIYLLLKKTRPSHA</sequence>
<feature type="transmembrane region" description="Helical" evidence="8">
    <location>
        <begin position="210"/>
        <end position="235"/>
    </location>
</feature>
<dbReference type="Pfam" id="PF01032">
    <property type="entry name" value="FecCD"/>
    <property type="match status" value="1"/>
</dbReference>
<feature type="transmembrane region" description="Helical" evidence="8">
    <location>
        <begin position="52"/>
        <end position="71"/>
    </location>
</feature>
<dbReference type="SUPFAM" id="SSF81345">
    <property type="entry name" value="ABC transporter involved in vitamin B12 uptake, BtuC"/>
    <property type="match status" value="1"/>
</dbReference>
<dbReference type="InterPro" id="IPR000522">
    <property type="entry name" value="ABC_transptr_permease_BtuC"/>
</dbReference>
<evidence type="ECO:0000256" key="8">
    <source>
        <dbReference type="SAM" id="Phobius"/>
    </source>
</evidence>
<dbReference type="Proteomes" id="UP001621714">
    <property type="component" value="Unassembled WGS sequence"/>
</dbReference>